<dbReference type="AlphaFoldDB" id="A0A023BPD7"/>
<proteinExistence type="predicted"/>
<sequence length="439" mass="50372">MSSLHQYRQLFSVQLLLDYYLTEEVDLYQNTPDNPMSEVLAEQVGRYDLERDLYVEPTPETVKTLKDKKLLFKRNNQGFFVGCQVSDLGAGVFTPFVAMDESFSLKFQVSARNPYFFNFTNIRLEEELANKDQFIYYFSNRANNIVDNNLYLSTPISDFDTSYAYEASEIFVDASDPLNPTMFEAIENNGPGAFDANNWRQIFIGVNPLFQFVTSLDRIVSRPSIFKHDVEIAAEEILTFLIRDSNDTVVKTVQHQTSESGTPLLECELDLSDLESGYYQIEVQNNLGTPIPALSLTCYMDDHIYEERPLAVIECFYEPNESLGEYRWLDQSDSSRLRTPDYTIRWKNRATWWRYYYSGTPDLTSTVLENLDPDVNAPNHRILISSNPLALTQIGREIRVTLGNGDLQLLPNPNVQMIYPENGRIYSELNMGGGFGPPE</sequence>
<dbReference type="Proteomes" id="UP000023541">
    <property type="component" value="Unassembled WGS sequence"/>
</dbReference>
<protein>
    <submittedName>
        <fullName evidence="1">Uncharacterized protein</fullName>
    </submittedName>
</protein>
<dbReference type="OrthoDB" id="5177801at2"/>
<accession>A0A023BPD7</accession>
<keyword evidence="2" id="KW-1185">Reference proteome</keyword>
<comment type="caution">
    <text evidence="1">The sequence shown here is derived from an EMBL/GenBank/DDBJ whole genome shotgun (WGS) entry which is preliminary data.</text>
</comment>
<dbReference type="RefSeq" id="WP_034246570.1">
    <property type="nucleotide sequence ID" value="NZ_AQRA01000011.1"/>
</dbReference>
<dbReference type="eggNOG" id="ENOG5032UWG">
    <property type="taxonomic scope" value="Bacteria"/>
</dbReference>
<evidence type="ECO:0000313" key="2">
    <source>
        <dbReference type="Proteomes" id="UP000023541"/>
    </source>
</evidence>
<dbReference type="STRING" id="1317122.ATO12_05560"/>
<gene>
    <name evidence="1" type="ORF">ATO12_05560</name>
</gene>
<evidence type="ECO:0000313" key="1">
    <source>
        <dbReference type="EMBL" id="EZH71846.1"/>
    </source>
</evidence>
<name>A0A023BPD7_9FLAO</name>
<organism evidence="1 2">
    <name type="scientific">Aquimarina atlantica</name>
    <dbReference type="NCBI Taxonomy" id="1317122"/>
    <lineage>
        <taxon>Bacteria</taxon>
        <taxon>Pseudomonadati</taxon>
        <taxon>Bacteroidota</taxon>
        <taxon>Flavobacteriia</taxon>
        <taxon>Flavobacteriales</taxon>
        <taxon>Flavobacteriaceae</taxon>
        <taxon>Aquimarina</taxon>
    </lineage>
</organism>
<dbReference type="EMBL" id="AQRA01000011">
    <property type="protein sequence ID" value="EZH71846.1"/>
    <property type="molecule type" value="Genomic_DNA"/>
</dbReference>
<reference evidence="1 2" key="1">
    <citation type="submission" date="2014-04" db="EMBL/GenBank/DDBJ databases">
        <title>Aquimarina sp. 22II-S11-z7 Genome Sequencing.</title>
        <authorList>
            <person name="Lai Q."/>
        </authorList>
    </citation>
    <scope>NUCLEOTIDE SEQUENCE [LARGE SCALE GENOMIC DNA]</scope>
    <source>
        <strain evidence="1 2">22II-S11-z7</strain>
    </source>
</reference>